<evidence type="ECO:0000313" key="2">
    <source>
        <dbReference type="EMBL" id="ETE58326.1"/>
    </source>
</evidence>
<reference evidence="2 3" key="1">
    <citation type="journal article" date="2013" name="Proc. Natl. Acad. Sci. U.S.A.">
        <title>The king cobra genome reveals dynamic gene evolution and adaptation in the snake venom system.</title>
        <authorList>
            <person name="Vonk F.J."/>
            <person name="Casewell N.R."/>
            <person name="Henkel C.V."/>
            <person name="Heimberg A.M."/>
            <person name="Jansen H.J."/>
            <person name="McCleary R.J."/>
            <person name="Kerkkamp H.M."/>
            <person name="Vos R.A."/>
            <person name="Guerreiro I."/>
            <person name="Calvete J.J."/>
            <person name="Wuster W."/>
            <person name="Woods A.E."/>
            <person name="Logan J.M."/>
            <person name="Harrison R.A."/>
            <person name="Castoe T.A."/>
            <person name="de Koning A.P."/>
            <person name="Pollock D.D."/>
            <person name="Yandell M."/>
            <person name="Calderon D."/>
            <person name="Renjifo C."/>
            <person name="Currier R.B."/>
            <person name="Salgado D."/>
            <person name="Pla D."/>
            <person name="Sanz L."/>
            <person name="Hyder A.S."/>
            <person name="Ribeiro J.M."/>
            <person name="Arntzen J.W."/>
            <person name="van den Thillart G.E."/>
            <person name="Boetzer M."/>
            <person name="Pirovano W."/>
            <person name="Dirks R.P."/>
            <person name="Spaink H.P."/>
            <person name="Duboule D."/>
            <person name="McGlinn E."/>
            <person name="Kini R.M."/>
            <person name="Richardson M.K."/>
        </authorList>
    </citation>
    <scope>NUCLEOTIDE SEQUENCE</scope>
    <source>
        <tissue evidence="2">Blood</tissue>
    </source>
</reference>
<proteinExistence type="predicted"/>
<dbReference type="Proteomes" id="UP000018936">
    <property type="component" value="Unassembled WGS sequence"/>
</dbReference>
<protein>
    <submittedName>
        <fullName evidence="2">Uncharacterized protein</fullName>
    </submittedName>
</protein>
<sequence length="102" mass="11652">MKTFVNMVLQAIKYDQIDVFGYMFWSLLGGSEWQEAFNNQRGLFHTVTNNGRTYQAQPVSKRVLQDDAEGPPPHKPKGKGNYWTGHVDLNGLEATLFWPPSH</sequence>
<organism evidence="2 3">
    <name type="scientific">Ophiophagus hannah</name>
    <name type="common">King cobra</name>
    <name type="synonym">Naja hannah</name>
    <dbReference type="NCBI Taxonomy" id="8665"/>
    <lineage>
        <taxon>Eukaryota</taxon>
        <taxon>Metazoa</taxon>
        <taxon>Chordata</taxon>
        <taxon>Craniata</taxon>
        <taxon>Vertebrata</taxon>
        <taxon>Euteleostomi</taxon>
        <taxon>Lepidosauria</taxon>
        <taxon>Squamata</taxon>
        <taxon>Bifurcata</taxon>
        <taxon>Unidentata</taxon>
        <taxon>Episquamata</taxon>
        <taxon>Toxicofera</taxon>
        <taxon>Serpentes</taxon>
        <taxon>Colubroidea</taxon>
        <taxon>Elapidae</taxon>
        <taxon>Elapinae</taxon>
        <taxon>Ophiophagus</taxon>
    </lineage>
</organism>
<keyword evidence="3" id="KW-1185">Reference proteome</keyword>
<name>V8N8R1_OPHHA</name>
<dbReference type="InterPro" id="IPR017853">
    <property type="entry name" value="GH"/>
</dbReference>
<comment type="caution">
    <text evidence="2">The sequence shown here is derived from an EMBL/GenBank/DDBJ whole genome shotgun (WGS) entry which is preliminary data.</text>
</comment>
<evidence type="ECO:0000256" key="1">
    <source>
        <dbReference type="SAM" id="MobiDB-lite"/>
    </source>
</evidence>
<dbReference type="SUPFAM" id="SSF51445">
    <property type="entry name" value="(Trans)glycosidases"/>
    <property type="match status" value="1"/>
</dbReference>
<accession>V8N8R1</accession>
<evidence type="ECO:0000313" key="3">
    <source>
        <dbReference type="Proteomes" id="UP000018936"/>
    </source>
</evidence>
<gene>
    <name evidence="2" type="ORF">L345_15952</name>
</gene>
<feature type="non-terminal residue" evidence="2">
    <location>
        <position position="1"/>
    </location>
</feature>
<dbReference type="EMBL" id="AZIM01006896">
    <property type="protein sequence ID" value="ETE58326.1"/>
    <property type="molecule type" value="Genomic_DNA"/>
</dbReference>
<dbReference type="GO" id="GO:0005975">
    <property type="term" value="P:carbohydrate metabolic process"/>
    <property type="evidence" value="ECO:0007669"/>
    <property type="project" value="InterPro"/>
</dbReference>
<dbReference type="Gene3D" id="3.20.20.80">
    <property type="entry name" value="Glycosidases"/>
    <property type="match status" value="1"/>
</dbReference>
<dbReference type="Pfam" id="PF00232">
    <property type="entry name" value="Glyco_hydro_1"/>
    <property type="match status" value="1"/>
</dbReference>
<dbReference type="InterPro" id="IPR001360">
    <property type="entry name" value="Glyco_hydro_1"/>
</dbReference>
<dbReference type="AlphaFoldDB" id="V8N8R1"/>
<feature type="region of interest" description="Disordered" evidence="1">
    <location>
        <begin position="54"/>
        <end position="82"/>
    </location>
</feature>
<dbReference type="GO" id="GO:0004553">
    <property type="term" value="F:hydrolase activity, hydrolyzing O-glycosyl compounds"/>
    <property type="evidence" value="ECO:0007669"/>
    <property type="project" value="InterPro"/>
</dbReference>